<dbReference type="PANTHER" id="PTHR43877">
    <property type="entry name" value="AMINOALKYLPHOSPHONATE N-ACETYLTRANSFERASE-RELATED-RELATED"/>
    <property type="match status" value="1"/>
</dbReference>
<organism evidence="4 5">
    <name type="scientific">Vogesella aquatica</name>
    <dbReference type="NCBI Taxonomy" id="2984206"/>
    <lineage>
        <taxon>Bacteria</taxon>
        <taxon>Pseudomonadati</taxon>
        <taxon>Pseudomonadota</taxon>
        <taxon>Betaproteobacteria</taxon>
        <taxon>Neisseriales</taxon>
        <taxon>Chromobacteriaceae</taxon>
        <taxon>Vogesella</taxon>
    </lineage>
</organism>
<evidence type="ECO:0000313" key="5">
    <source>
        <dbReference type="Proteomes" id="UP001219956"/>
    </source>
</evidence>
<dbReference type="PROSITE" id="PS51186">
    <property type="entry name" value="GNAT"/>
    <property type="match status" value="1"/>
</dbReference>
<dbReference type="Gene3D" id="3.40.630.30">
    <property type="match status" value="1"/>
</dbReference>
<evidence type="ECO:0000256" key="2">
    <source>
        <dbReference type="ARBA" id="ARBA00023315"/>
    </source>
</evidence>
<dbReference type="SUPFAM" id="SSF55729">
    <property type="entry name" value="Acyl-CoA N-acyltransferases (Nat)"/>
    <property type="match status" value="1"/>
</dbReference>
<keyword evidence="5" id="KW-1185">Reference proteome</keyword>
<comment type="caution">
    <text evidence="4">The sequence shown here is derived from an EMBL/GenBank/DDBJ whole genome shotgun (WGS) entry which is preliminary data.</text>
</comment>
<keyword evidence="2" id="KW-0012">Acyltransferase</keyword>
<evidence type="ECO:0000313" key="4">
    <source>
        <dbReference type="EMBL" id="MDC7718583.1"/>
    </source>
</evidence>
<dbReference type="InterPro" id="IPR016181">
    <property type="entry name" value="Acyl_CoA_acyltransferase"/>
</dbReference>
<accession>A0ABT5J172</accession>
<dbReference type="EMBL" id="JAQQLF010000022">
    <property type="protein sequence ID" value="MDC7718583.1"/>
    <property type="molecule type" value="Genomic_DNA"/>
</dbReference>
<protein>
    <submittedName>
        <fullName evidence="4">GNAT family N-acetyltransferase</fullName>
    </submittedName>
</protein>
<dbReference type="Proteomes" id="UP001219956">
    <property type="component" value="Unassembled WGS sequence"/>
</dbReference>
<evidence type="ECO:0000256" key="1">
    <source>
        <dbReference type="ARBA" id="ARBA00022679"/>
    </source>
</evidence>
<evidence type="ECO:0000259" key="3">
    <source>
        <dbReference type="PROSITE" id="PS51186"/>
    </source>
</evidence>
<dbReference type="CDD" id="cd04301">
    <property type="entry name" value="NAT_SF"/>
    <property type="match status" value="1"/>
</dbReference>
<dbReference type="InterPro" id="IPR050832">
    <property type="entry name" value="Bact_Acetyltransf"/>
</dbReference>
<dbReference type="InterPro" id="IPR000182">
    <property type="entry name" value="GNAT_dom"/>
</dbReference>
<dbReference type="RefSeq" id="WP_272752820.1">
    <property type="nucleotide sequence ID" value="NZ_JAQQLF010000022.1"/>
</dbReference>
<keyword evidence="1" id="KW-0808">Transferase</keyword>
<dbReference type="Pfam" id="PF00583">
    <property type="entry name" value="Acetyltransf_1"/>
    <property type="match status" value="1"/>
</dbReference>
<feature type="domain" description="N-acetyltransferase" evidence="3">
    <location>
        <begin position="6"/>
        <end position="160"/>
    </location>
</feature>
<proteinExistence type="predicted"/>
<sequence>MADLYLFTRSDDPRAAPMLADLLREYDSRYGTLFDPQGAAVEMNRYAPRVFAPPGGNFLLVLRDGQAIAGGAFMPWQGDSAEFKRIWTHPAYRRQGLAGEVLQALERQALRQGYRRVYLTTGYRQPEAVALYLRHGYRALFAPDADHEALKTLPFEKWLDRATTASARHGAAQASPCL</sequence>
<name>A0ABT5J172_9NEIS</name>
<reference evidence="4 5" key="1">
    <citation type="submission" date="2023-01" db="EMBL/GenBank/DDBJ databases">
        <title>Novel species of the genus Vogesella isolated from rivers.</title>
        <authorList>
            <person name="Lu H."/>
        </authorList>
    </citation>
    <scope>NUCLEOTIDE SEQUENCE [LARGE SCALE GENOMIC DNA]</scope>
    <source>
        <strain evidence="4 5">DC21W</strain>
    </source>
</reference>
<gene>
    <name evidence="4" type="ORF">PQU95_15350</name>
</gene>